<protein>
    <submittedName>
        <fullName evidence="2">Uncharacterized protein</fullName>
    </submittedName>
</protein>
<sequence>MMIGIKFIVNLHRHLFNLLGLSLVFAPYIIVSKIIGFCSSLFHVNAEGELWTRAGLIKVNLNKNVGIRKFHN</sequence>
<keyword evidence="1" id="KW-1133">Transmembrane helix</keyword>
<dbReference type="AlphaFoldDB" id="A0A645D1P5"/>
<keyword evidence="1" id="KW-0472">Membrane</keyword>
<proteinExistence type="predicted"/>
<evidence type="ECO:0000256" key="1">
    <source>
        <dbReference type="SAM" id="Phobius"/>
    </source>
</evidence>
<name>A0A645D1P5_9ZZZZ</name>
<organism evidence="2">
    <name type="scientific">bioreactor metagenome</name>
    <dbReference type="NCBI Taxonomy" id="1076179"/>
    <lineage>
        <taxon>unclassified sequences</taxon>
        <taxon>metagenomes</taxon>
        <taxon>ecological metagenomes</taxon>
    </lineage>
</organism>
<dbReference type="EMBL" id="VSSQ01031666">
    <property type="protein sequence ID" value="MPM82642.1"/>
    <property type="molecule type" value="Genomic_DNA"/>
</dbReference>
<accession>A0A645D1P5</accession>
<comment type="caution">
    <text evidence="2">The sequence shown here is derived from an EMBL/GenBank/DDBJ whole genome shotgun (WGS) entry which is preliminary data.</text>
</comment>
<gene>
    <name evidence="2" type="ORF">SDC9_129704</name>
</gene>
<reference evidence="2" key="1">
    <citation type="submission" date="2019-08" db="EMBL/GenBank/DDBJ databases">
        <authorList>
            <person name="Kucharzyk K."/>
            <person name="Murdoch R.W."/>
            <person name="Higgins S."/>
            <person name="Loffler F."/>
        </authorList>
    </citation>
    <scope>NUCLEOTIDE SEQUENCE</scope>
</reference>
<keyword evidence="1" id="KW-0812">Transmembrane</keyword>
<evidence type="ECO:0000313" key="2">
    <source>
        <dbReference type="EMBL" id="MPM82642.1"/>
    </source>
</evidence>
<feature type="transmembrane region" description="Helical" evidence="1">
    <location>
        <begin position="21"/>
        <end position="42"/>
    </location>
</feature>